<dbReference type="Proteomes" id="UP000677228">
    <property type="component" value="Unassembled WGS sequence"/>
</dbReference>
<dbReference type="AlphaFoldDB" id="A0A8S2FZV6"/>
<evidence type="ECO:0000313" key="2">
    <source>
        <dbReference type="EMBL" id="CAF1596073.1"/>
    </source>
</evidence>
<keyword evidence="1" id="KW-0732">Signal</keyword>
<evidence type="ECO:0000313" key="3">
    <source>
        <dbReference type="EMBL" id="CAF4402398.1"/>
    </source>
</evidence>
<dbReference type="EMBL" id="CAJNOK010049459">
    <property type="protein sequence ID" value="CAF1596073.1"/>
    <property type="molecule type" value="Genomic_DNA"/>
</dbReference>
<proteinExistence type="predicted"/>
<dbReference type="Proteomes" id="UP000682733">
    <property type="component" value="Unassembled WGS sequence"/>
</dbReference>
<protein>
    <submittedName>
        <fullName evidence="2">Uncharacterized protein</fullName>
    </submittedName>
</protein>
<organism evidence="2 4">
    <name type="scientific">Didymodactylos carnosus</name>
    <dbReference type="NCBI Taxonomy" id="1234261"/>
    <lineage>
        <taxon>Eukaryota</taxon>
        <taxon>Metazoa</taxon>
        <taxon>Spiralia</taxon>
        <taxon>Gnathifera</taxon>
        <taxon>Rotifera</taxon>
        <taxon>Eurotatoria</taxon>
        <taxon>Bdelloidea</taxon>
        <taxon>Philodinida</taxon>
        <taxon>Philodinidae</taxon>
        <taxon>Didymodactylos</taxon>
    </lineage>
</organism>
<sequence length="78" mass="8836">MIYILLLLKRFCTIILTVSGEDQRVNPILLFKGKGHVTAAEEKQYAKGIKVFLTPKGFINIPAVNKYSEWFISQAQHG</sequence>
<comment type="caution">
    <text evidence="2">The sequence shown here is derived from an EMBL/GenBank/DDBJ whole genome shotgun (WGS) entry which is preliminary data.</text>
</comment>
<evidence type="ECO:0000256" key="1">
    <source>
        <dbReference type="SAM" id="SignalP"/>
    </source>
</evidence>
<name>A0A8S2FZV6_9BILA</name>
<gene>
    <name evidence="2" type="ORF">OVA965_LOCUS41824</name>
    <name evidence="3" type="ORF">TMI583_LOCUS43566</name>
</gene>
<reference evidence="2" key="1">
    <citation type="submission" date="2021-02" db="EMBL/GenBank/DDBJ databases">
        <authorList>
            <person name="Nowell W R."/>
        </authorList>
    </citation>
    <scope>NUCLEOTIDE SEQUENCE</scope>
</reference>
<evidence type="ECO:0000313" key="4">
    <source>
        <dbReference type="Proteomes" id="UP000677228"/>
    </source>
</evidence>
<feature type="signal peptide" evidence="1">
    <location>
        <begin position="1"/>
        <end position="20"/>
    </location>
</feature>
<feature type="chain" id="PRO_5036273530" evidence="1">
    <location>
        <begin position="21"/>
        <end position="78"/>
    </location>
</feature>
<dbReference type="EMBL" id="CAJOBA010073057">
    <property type="protein sequence ID" value="CAF4402398.1"/>
    <property type="molecule type" value="Genomic_DNA"/>
</dbReference>
<accession>A0A8S2FZV6</accession>